<reference evidence="1" key="1">
    <citation type="submission" date="2021-10" db="EMBL/GenBank/DDBJ databases">
        <authorList>
            <person name="Piombo E."/>
        </authorList>
    </citation>
    <scope>NUCLEOTIDE SEQUENCE</scope>
</reference>
<protein>
    <submittedName>
        <fullName evidence="1">Uncharacterized protein</fullName>
    </submittedName>
</protein>
<proteinExistence type="predicted"/>
<keyword evidence="2" id="KW-1185">Reference proteome</keyword>
<dbReference type="EMBL" id="CABFOC020000074">
    <property type="protein sequence ID" value="CAH0057247.1"/>
    <property type="molecule type" value="Genomic_DNA"/>
</dbReference>
<name>A0A9P0EPH0_9HYPO</name>
<dbReference type="PANTHER" id="PTHR37540:SF5">
    <property type="entry name" value="TRANSCRIPTION FACTOR DOMAIN-CONTAINING PROTEIN"/>
    <property type="match status" value="1"/>
</dbReference>
<comment type="caution">
    <text evidence="1">The sequence shown here is derived from an EMBL/GenBank/DDBJ whole genome shotgun (WGS) entry which is preliminary data.</text>
</comment>
<dbReference type="OrthoDB" id="3469466at2759"/>
<evidence type="ECO:0000313" key="1">
    <source>
        <dbReference type="EMBL" id="CAH0057247.1"/>
    </source>
</evidence>
<gene>
    <name evidence="1" type="ORF">CSOL1703_00007021</name>
</gene>
<dbReference type="AlphaFoldDB" id="A0A9P0EPH0"/>
<evidence type="ECO:0000313" key="2">
    <source>
        <dbReference type="Proteomes" id="UP000775872"/>
    </source>
</evidence>
<dbReference type="PANTHER" id="PTHR37540">
    <property type="entry name" value="TRANSCRIPTION FACTOR (ACR-2), PUTATIVE-RELATED-RELATED"/>
    <property type="match status" value="1"/>
</dbReference>
<accession>A0A9P0EPH0</accession>
<sequence>MRLRTLAYTRSWAVWGDDFVQAWMRCTMESRAAFYAQIFAASSHYQLQRRGALSSADPLVTIRQRSKALAIEKLRSEVDVQLRYPSKPVPDALMMTIFTLAVHDSIDVSSSLGDSLEGGREEAVVPIGYLAKCRDMQIYSWVHFGKEHMDMLVKLFEQSGGMTAINGSLFSIVLPLNDLSPRVPCQWGLRTLRHPKAWRPDDKAIEMLLVAGSFFGQPKKDSLTSSGLRLDRQMCETVTVLAACSVVLDHIQRVGPEVVMDPHVWMGNCNWACHKLLSLGALLPATREIYSEPEGEEKRELDVSAYCSELCRLAALLYFDQIIFPTFNPQAEIKSRLTSRLLDLLEAVQEGIDSHEWAMLCDLVRWAALIGAISSMAVGLAAMDRYVTFIANHCMGDAMYWGWEAVRDRLVSFLWVQDLDQRGQKIWQRTCETIKLK</sequence>
<dbReference type="Proteomes" id="UP000775872">
    <property type="component" value="Unassembled WGS sequence"/>
</dbReference>
<organism evidence="1 2">
    <name type="scientific">Clonostachys solani</name>
    <dbReference type="NCBI Taxonomy" id="160281"/>
    <lineage>
        <taxon>Eukaryota</taxon>
        <taxon>Fungi</taxon>
        <taxon>Dikarya</taxon>
        <taxon>Ascomycota</taxon>
        <taxon>Pezizomycotina</taxon>
        <taxon>Sordariomycetes</taxon>
        <taxon>Hypocreomycetidae</taxon>
        <taxon>Hypocreales</taxon>
        <taxon>Bionectriaceae</taxon>
        <taxon>Clonostachys</taxon>
    </lineage>
</organism>